<dbReference type="EMBL" id="KZ857387">
    <property type="protein sequence ID" value="RDX53443.1"/>
    <property type="molecule type" value="Genomic_DNA"/>
</dbReference>
<evidence type="ECO:0000313" key="2">
    <source>
        <dbReference type="EMBL" id="RDX53443.1"/>
    </source>
</evidence>
<evidence type="ECO:0000256" key="1">
    <source>
        <dbReference type="SAM" id="MobiDB-lite"/>
    </source>
</evidence>
<accession>A0A371DLN3</accession>
<name>A0A371DLN3_9APHY</name>
<gene>
    <name evidence="2" type="ORF">OH76DRAFT_1221434</name>
</gene>
<keyword evidence="3" id="KW-1185">Reference proteome</keyword>
<proteinExistence type="predicted"/>
<organism evidence="2 3">
    <name type="scientific">Lentinus brumalis</name>
    <dbReference type="NCBI Taxonomy" id="2498619"/>
    <lineage>
        <taxon>Eukaryota</taxon>
        <taxon>Fungi</taxon>
        <taxon>Dikarya</taxon>
        <taxon>Basidiomycota</taxon>
        <taxon>Agaricomycotina</taxon>
        <taxon>Agaricomycetes</taxon>
        <taxon>Polyporales</taxon>
        <taxon>Polyporaceae</taxon>
        <taxon>Lentinus</taxon>
    </lineage>
</organism>
<dbReference type="AlphaFoldDB" id="A0A371DLN3"/>
<feature type="region of interest" description="Disordered" evidence="1">
    <location>
        <begin position="1"/>
        <end position="94"/>
    </location>
</feature>
<reference evidence="2 3" key="1">
    <citation type="journal article" date="2018" name="Biotechnol. Biofuels">
        <title>Integrative visual omics of the white-rot fungus Polyporus brumalis exposes the biotechnological potential of its oxidative enzymes for delignifying raw plant biomass.</title>
        <authorList>
            <person name="Miyauchi S."/>
            <person name="Rancon A."/>
            <person name="Drula E."/>
            <person name="Hage H."/>
            <person name="Chaduli D."/>
            <person name="Favel A."/>
            <person name="Grisel S."/>
            <person name="Henrissat B."/>
            <person name="Herpoel-Gimbert I."/>
            <person name="Ruiz-Duenas F.J."/>
            <person name="Chevret D."/>
            <person name="Hainaut M."/>
            <person name="Lin J."/>
            <person name="Wang M."/>
            <person name="Pangilinan J."/>
            <person name="Lipzen A."/>
            <person name="Lesage-Meessen L."/>
            <person name="Navarro D."/>
            <person name="Riley R."/>
            <person name="Grigoriev I.V."/>
            <person name="Zhou S."/>
            <person name="Raouche S."/>
            <person name="Rosso M.N."/>
        </authorList>
    </citation>
    <scope>NUCLEOTIDE SEQUENCE [LARGE SCALE GENOMIC DNA]</scope>
    <source>
        <strain evidence="2 3">BRFM 1820</strain>
    </source>
</reference>
<evidence type="ECO:0000313" key="3">
    <source>
        <dbReference type="Proteomes" id="UP000256964"/>
    </source>
</evidence>
<sequence length="208" mass="23216">MQDTLPLPSFDDRNGVRGRCHRATSSDSPYAIVHTLPAANKEHTPSSSPVRRTPDTSRIAVDAAGRYRRQTPSRRPAVPESNTGAPTLRPHSRDLDNPWAAAWQAVGYMPPRNTGRTPTPFESEWMSPGYVSSGRSRSRRTALEAHIGNEGFTPAGGIREGDNWHSEEAVRDENRRRKGIAKLRKNKSNECRLKGTLDGMTDRMSRHH</sequence>
<protein>
    <submittedName>
        <fullName evidence="2">Uncharacterized protein</fullName>
    </submittedName>
</protein>
<dbReference type="Proteomes" id="UP000256964">
    <property type="component" value="Unassembled WGS sequence"/>
</dbReference>